<organism evidence="1 2">
    <name type="scientific">Aphanothece sacrum FPU1</name>
    <dbReference type="NCBI Taxonomy" id="1920663"/>
    <lineage>
        <taxon>Bacteria</taxon>
        <taxon>Bacillati</taxon>
        <taxon>Cyanobacteriota</taxon>
        <taxon>Cyanophyceae</taxon>
        <taxon>Oscillatoriophycideae</taxon>
        <taxon>Chroococcales</taxon>
        <taxon>Aphanothecaceae</taxon>
        <taxon>Aphanothece</taxon>
    </lineage>
</organism>
<dbReference type="OrthoDB" id="427802at2"/>
<evidence type="ECO:0000313" key="1">
    <source>
        <dbReference type="EMBL" id="GBF79601.1"/>
    </source>
</evidence>
<protein>
    <submittedName>
        <fullName evidence="1">NADP-dependent malic enzyme</fullName>
    </submittedName>
</protein>
<comment type="caution">
    <text evidence="1">The sequence shown here is derived from an EMBL/GenBank/DDBJ whole genome shotgun (WGS) entry which is preliminary data.</text>
</comment>
<evidence type="ECO:0000313" key="2">
    <source>
        <dbReference type="Proteomes" id="UP000287247"/>
    </source>
</evidence>
<name>A0A401IED6_APHSA</name>
<proteinExistence type="predicted"/>
<keyword evidence="2" id="KW-1185">Reference proteome</keyword>
<dbReference type="EMBL" id="BDQK01000003">
    <property type="protein sequence ID" value="GBF79601.1"/>
    <property type="molecule type" value="Genomic_DNA"/>
</dbReference>
<dbReference type="AlphaFoldDB" id="A0A401IED6"/>
<accession>A0A401IED6</accession>
<sequence>MNFSHSLTHSTNIVMGLLTLGVGVMFSTVPTLAQEEIITDPKPLEIYTGTVQDLGGTETRTLVEGLGGVGGQYTPVDGVTSGYKFDKNSYEAKTDALNSVLEQHDATLGDVQRPTARIPLINF</sequence>
<gene>
    <name evidence="1" type="ORF">AsFPU1_0999</name>
</gene>
<reference evidence="2" key="1">
    <citation type="submission" date="2017-05" db="EMBL/GenBank/DDBJ databases">
        <title>Physiological properties and genetic analysis related to exopolysaccharide production of fresh-water unicellular cyanobacterium Aphanothece sacrum, Suizenji Nori, that has been cultured as a food source in Japan.</title>
        <authorList>
            <person name="Kanesaki Y."/>
            <person name="Yoshikawa S."/>
            <person name="Ohki K."/>
        </authorList>
    </citation>
    <scope>NUCLEOTIDE SEQUENCE [LARGE SCALE GENOMIC DNA]</scope>
    <source>
        <strain evidence="2">FPU1</strain>
    </source>
</reference>
<dbReference type="Proteomes" id="UP000287247">
    <property type="component" value="Unassembled WGS sequence"/>
</dbReference>
<dbReference type="RefSeq" id="WP_124978332.1">
    <property type="nucleotide sequence ID" value="NZ_BDQK01000003.1"/>
</dbReference>